<evidence type="ECO:0000256" key="6">
    <source>
        <dbReference type="ARBA" id="ARBA00022989"/>
    </source>
</evidence>
<keyword evidence="4 10" id="KW-0812">Transmembrane</keyword>
<protein>
    <recommendedName>
        <fullName evidence="3">NADH-ubiquinone oxidoreductase chain 4L</fullName>
    </recommendedName>
    <alternativeName>
        <fullName evidence="9">NADH dehydrogenase subunit 4L</fullName>
    </alternativeName>
</protein>
<evidence type="ECO:0000256" key="1">
    <source>
        <dbReference type="ARBA" id="ARBA00004141"/>
    </source>
</evidence>
<dbReference type="EMBL" id="MK192098">
    <property type="protein sequence ID" value="QIT03439.1"/>
    <property type="molecule type" value="Genomic_DNA"/>
</dbReference>
<name>A0A6H0EPJ1_9ANNE</name>
<geneLocation type="mitochondrion" evidence="11"/>
<evidence type="ECO:0000256" key="10">
    <source>
        <dbReference type="SAM" id="Phobius"/>
    </source>
</evidence>
<keyword evidence="6 10" id="KW-1133">Transmembrane helix</keyword>
<organism evidence="11">
    <name type="scientific">Paralvinella hessleri</name>
    <dbReference type="NCBI Taxonomy" id="36111"/>
    <lineage>
        <taxon>Eukaryota</taxon>
        <taxon>Metazoa</taxon>
        <taxon>Spiralia</taxon>
        <taxon>Lophotrochozoa</taxon>
        <taxon>Annelida</taxon>
        <taxon>Polychaeta</taxon>
        <taxon>Sedentaria</taxon>
        <taxon>Canalipalpata</taxon>
        <taxon>Terebellida</taxon>
        <taxon>Terebelliformia</taxon>
        <taxon>Alvinellidae</taxon>
        <taxon>Paralvinella</taxon>
    </lineage>
</organism>
<evidence type="ECO:0000256" key="3">
    <source>
        <dbReference type="ARBA" id="ARBA00016612"/>
    </source>
</evidence>
<feature type="transmembrane region" description="Helical" evidence="10">
    <location>
        <begin position="25"/>
        <end position="49"/>
    </location>
</feature>
<gene>
    <name evidence="11" type="primary">ND4l</name>
</gene>
<accession>A0A6H0EPJ1</accession>
<evidence type="ECO:0000256" key="8">
    <source>
        <dbReference type="ARBA" id="ARBA00023136"/>
    </source>
</evidence>
<comment type="subcellular location">
    <subcellularLocation>
        <location evidence="1">Membrane</location>
        <topology evidence="1">Multi-pass membrane protein</topology>
    </subcellularLocation>
</comment>
<dbReference type="GO" id="GO:0016020">
    <property type="term" value="C:membrane"/>
    <property type="evidence" value="ECO:0007669"/>
    <property type="project" value="UniProtKB-SubCell"/>
</dbReference>
<dbReference type="Pfam" id="PF00420">
    <property type="entry name" value="Oxidored_q2"/>
    <property type="match status" value="1"/>
</dbReference>
<sequence length="96" mass="10362">MPFQIIFSIMATTAILTLISQRKHFLMALLSLEAITLITVGLMVTTIGTPMEMDITLFIIVISFAAVEASMGLSILVSISRKTGAELIQNLTASKC</sequence>
<reference evidence="11" key="1">
    <citation type="journal article" date="2019" name="Mitochondrial DNA Part B Resour">
        <title>The complete mitochondrial genome of Paralvinella hessleri: an endemic species of deep-sea hydrothermal vent.</title>
        <authorList>
            <person name="Wang H."/>
            <person name="Zhang H."/>
            <person name="Wang M."/>
            <person name="Chen H."/>
            <person name="Lian C."/>
            <person name="Li C."/>
        </authorList>
    </citation>
    <scope>NUCLEOTIDE SEQUENCE</scope>
    <source>
        <tissue evidence="11">Whole body</tissue>
    </source>
</reference>
<evidence type="ECO:0000256" key="4">
    <source>
        <dbReference type="ARBA" id="ARBA00022692"/>
    </source>
</evidence>
<keyword evidence="7" id="KW-0520">NAD</keyword>
<evidence type="ECO:0000313" key="11">
    <source>
        <dbReference type="EMBL" id="QIT03439.1"/>
    </source>
</evidence>
<proteinExistence type="inferred from homology"/>
<keyword evidence="8 10" id="KW-0472">Membrane</keyword>
<dbReference type="InterPro" id="IPR039428">
    <property type="entry name" value="NUOK/Mnh_C1-like"/>
</dbReference>
<evidence type="ECO:0000256" key="9">
    <source>
        <dbReference type="ARBA" id="ARBA00031586"/>
    </source>
</evidence>
<dbReference type="AlphaFoldDB" id="A0A6H0EPJ1"/>
<dbReference type="Gene3D" id="1.10.287.3510">
    <property type="match status" value="1"/>
</dbReference>
<evidence type="ECO:0000256" key="5">
    <source>
        <dbReference type="ARBA" id="ARBA00022967"/>
    </source>
</evidence>
<feature type="transmembrane region" description="Helical" evidence="10">
    <location>
        <begin position="55"/>
        <end position="79"/>
    </location>
</feature>
<evidence type="ECO:0000256" key="2">
    <source>
        <dbReference type="ARBA" id="ARBA00010519"/>
    </source>
</evidence>
<evidence type="ECO:0000256" key="7">
    <source>
        <dbReference type="ARBA" id="ARBA00023027"/>
    </source>
</evidence>
<comment type="similarity">
    <text evidence="2">Belongs to the complex I subunit 4L family.</text>
</comment>
<keyword evidence="5" id="KW-1278">Translocase</keyword>
<keyword evidence="11" id="KW-0496">Mitochondrion</keyword>